<gene>
    <name evidence="3" type="ORF">MCOR_51923</name>
</gene>
<feature type="domain" description="NADAR" evidence="2">
    <location>
        <begin position="185"/>
        <end position="312"/>
    </location>
</feature>
<dbReference type="InterPro" id="IPR037238">
    <property type="entry name" value="YbiA-like_sf"/>
</dbReference>
<dbReference type="EMBL" id="CACVKT020009046">
    <property type="protein sequence ID" value="CAC5419607.1"/>
    <property type="molecule type" value="Genomic_DNA"/>
</dbReference>
<dbReference type="OrthoDB" id="6046047at2759"/>
<dbReference type="SUPFAM" id="SSF143990">
    <property type="entry name" value="YbiA-like"/>
    <property type="match status" value="2"/>
</dbReference>
<organism evidence="3 4">
    <name type="scientific">Mytilus coruscus</name>
    <name type="common">Sea mussel</name>
    <dbReference type="NCBI Taxonomy" id="42192"/>
    <lineage>
        <taxon>Eukaryota</taxon>
        <taxon>Metazoa</taxon>
        <taxon>Spiralia</taxon>
        <taxon>Lophotrochozoa</taxon>
        <taxon>Mollusca</taxon>
        <taxon>Bivalvia</taxon>
        <taxon>Autobranchia</taxon>
        <taxon>Pteriomorphia</taxon>
        <taxon>Mytilida</taxon>
        <taxon>Mytiloidea</taxon>
        <taxon>Mytilidae</taxon>
        <taxon>Mytilinae</taxon>
        <taxon>Mytilus</taxon>
    </lineage>
</organism>
<feature type="compositionally biased region" description="Low complexity" evidence="1">
    <location>
        <begin position="141"/>
        <end position="152"/>
    </location>
</feature>
<feature type="region of interest" description="Disordered" evidence="1">
    <location>
        <begin position="64"/>
        <end position="174"/>
    </location>
</feature>
<dbReference type="AlphaFoldDB" id="A0A6J8EH55"/>
<dbReference type="NCBIfam" id="TIGR02464">
    <property type="entry name" value="ribofla_fusion"/>
    <property type="match status" value="2"/>
</dbReference>
<evidence type="ECO:0000313" key="4">
    <source>
        <dbReference type="Proteomes" id="UP000507470"/>
    </source>
</evidence>
<evidence type="ECO:0000259" key="2">
    <source>
        <dbReference type="Pfam" id="PF08719"/>
    </source>
</evidence>
<dbReference type="Pfam" id="PF08719">
    <property type="entry name" value="NADAR"/>
    <property type="match status" value="2"/>
</dbReference>
<sequence>MAESSNITNGRLNLYPDISVPKTADYVPPVEMEQANDDKYIPSYNLESEATGGTCHLVSTPCSTQDTLDSTNYSKDTSCSNNSTTDENKKENNTNQERRRNNRLQSGAGNDKYNNAFRFPGGHGKANAERPKPQPCDHKNSTSSGYTGNSSSDHAPRDHGAGGQSNERFRQGKDRIQRETEDYLFFWRKDSPFSQWHPAEFTLDGLTFNCAEQYMMYNKAKFSKNEAKLDEVIMSTKDPGEQKSLGRSIHGLDYEAWEAKREEVVKKGNMAKFSQNEKLKTELLSTYPKLLVEASPTDQVWGIGERKDKTTKKMTAYTDKRRNNRLQTGGYNAYMFPGCYSNWGYSNMNWGYRDWDRWTPSPSYNKRTGSGHKQGLNKPRGDFEHKETDDFVYFFRQSSPFSQWYPAEFSVDGRKFNCAEQYMMFRKAKILKCDWISEAIMSEKNPAEQKRLGRLIPKFDQKLWDSVCEEIVKSATMAKYSQNKDLKQHLIKTYPKTLVLASRNDKIWGIGLRSDDPEALNQETWKGKNLLGKILTEVRDELLKEAGF</sequence>
<evidence type="ECO:0000256" key="1">
    <source>
        <dbReference type="SAM" id="MobiDB-lite"/>
    </source>
</evidence>
<feature type="compositionally biased region" description="Polar residues" evidence="1">
    <location>
        <begin position="64"/>
        <end position="80"/>
    </location>
</feature>
<dbReference type="Gene3D" id="1.10.357.40">
    <property type="entry name" value="YbiA-like"/>
    <property type="match status" value="2"/>
</dbReference>
<dbReference type="Proteomes" id="UP000507470">
    <property type="component" value="Unassembled WGS sequence"/>
</dbReference>
<reference evidence="3 4" key="1">
    <citation type="submission" date="2020-06" db="EMBL/GenBank/DDBJ databases">
        <authorList>
            <person name="Li R."/>
            <person name="Bekaert M."/>
        </authorList>
    </citation>
    <scope>NUCLEOTIDE SEQUENCE [LARGE SCALE GENOMIC DNA]</scope>
    <source>
        <strain evidence="4">wild</strain>
    </source>
</reference>
<feature type="compositionally biased region" description="Basic and acidic residues" evidence="1">
    <location>
        <begin position="86"/>
        <end position="99"/>
    </location>
</feature>
<feature type="domain" description="NADAR" evidence="2">
    <location>
        <begin position="394"/>
        <end position="542"/>
    </location>
</feature>
<protein>
    <recommendedName>
        <fullName evidence="2">NADAR domain-containing protein</fullName>
    </recommendedName>
</protein>
<evidence type="ECO:0000313" key="3">
    <source>
        <dbReference type="EMBL" id="CAC5419607.1"/>
    </source>
</evidence>
<feature type="compositionally biased region" description="Basic and acidic residues" evidence="1">
    <location>
        <begin position="126"/>
        <end position="140"/>
    </location>
</feature>
<keyword evidence="4" id="KW-1185">Reference proteome</keyword>
<dbReference type="CDD" id="cd15457">
    <property type="entry name" value="NADAR"/>
    <property type="match status" value="2"/>
</dbReference>
<accession>A0A6J8EH55</accession>
<name>A0A6J8EH55_MYTCO</name>
<proteinExistence type="predicted"/>
<dbReference type="InterPro" id="IPR012816">
    <property type="entry name" value="NADAR"/>
</dbReference>